<dbReference type="GO" id="GO:0005886">
    <property type="term" value="C:plasma membrane"/>
    <property type="evidence" value="ECO:0007669"/>
    <property type="project" value="UniProtKB-SubCell"/>
</dbReference>
<evidence type="ECO:0000256" key="1">
    <source>
        <dbReference type="ARBA" id="ARBA00004651"/>
    </source>
</evidence>
<dbReference type="InterPro" id="IPR000160">
    <property type="entry name" value="GGDEF_dom"/>
</dbReference>
<accession>A0A7Y0E354</accession>
<proteinExistence type="predicted"/>
<dbReference type="Gene3D" id="3.30.450.20">
    <property type="entry name" value="PAS domain"/>
    <property type="match status" value="1"/>
</dbReference>
<dbReference type="Pfam" id="PF00990">
    <property type="entry name" value="GGDEF"/>
    <property type="match status" value="1"/>
</dbReference>
<dbReference type="InterPro" id="IPR043128">
    <property type="entry name" value="Rev_trsase/Diguanyl_cyclase"/>
</dbReference>
<gene>
    <name evidence="10" type="ORF">HH303_17895</name>
</gene>
<evidence type="ECO:0000259" key="9">
    <source>
        <dbReference type="PROSITE" id="PS50887"/>
    </source>
</evidence>
<keyword evidence="6 8" id="KW-0472">Membrane</keyword>
<comment type="caution">
    <text evidence="10">The sequence shown here is derived from an EMBL/GenBank/DDBJ whole genome shotgun (WGS) entry which is preliminary data.</text>
</comment>
<dbReference type="Pfam" id="PF02743">
    <property type="entry name" value="dCache_1"/>
    <property type="match status" value="1"/>
</dbReference>
<dbReference type="SUPFAM" id="SSF55073">
    <property type="entry name" value="Nucleotide cyclase"/>
    <property type="match status" value="1"/>
</dbReference>
<dbReference type="PANTHER" id="PTHR45138:SF9">
    <property type="entry name" value="DIGUANYLATE CYCLASE DGCM-RELATED"/>
    <property type="match status" value="1"/>
</dbReference>
<dbReference type="PROSITE" id="PS50887">
    <property type="entry name" value="GGDEF"/>
    <property type="match status" value="1"/>
</dbReference>
<evidence type="ECO:0000256" key="3">
    <source>
        <dbReference type="ARBA" id="ARBA00022475"/>
    </source>
</evidence>
<dbReference type="CDD" id="cd01949">
    <property type="entry name" value="GGDEF"/>
    <property type="match status" value="1"/>
</dbReference>
<dbReference type="EMBL" id="JABBNT010000005">
    <property type="protein sequence ID" value="NMM46369.1"/>
    <property type="molecule type" value="Genomic_DNA"/>
</dbReference>
<name>A0A7Y0E354_9PROT</name>
<organism evidence="10 11">
    <name type="scientific">Pacificispira spongiicola</name>
    <dbReference type="NCBI Taxonomy" id="2729598"/>
    <lineage>
        <taxon>Bacteria</taxon>
        <taxon>Pseudomonadati</taxon>
        <taxon>Pseudomonadota</taxon>
        <taxon>Alphaproteobacteria</taxon>
        <taxon>Rhodospirillales</taxon>
        <taxon>Rhodospirillaceae</taxon>
        <taxon>Pacificispira</taxon>
    </lineage>
</organism>
<dbReference type="RefSeq" id="WP_169626729.1">
    <property type="nucleotide sequence ID" value="NZ_JABBNT010000005.1"/>
</dbReference>
<keyword evidence="5 8" id="KW-1133">Transmembrane helix</keyword>
<feature type="transmembrane region" description="Helical" evidence="8">
    <location>
        <begin position="7"/>
        <end position="31"/>
    </location>
</feature>
<dbReference type="InterPro" id="IPR029787">
    <property type="entry name" value="Nucleotide_cyclase"/>
</dbReference>
<evidence type="ECO:0000313" key="11">
    <source>
        <dbReference type="Proteomes" id="UP000539372"/>
    </source>
</evidence>
<dbReference type="Gene3D" id="3.30.70.270">
    <property type="match status" value="1"/>
</dbReference>
<sequence length="479" mass="54265">MLSKRKYRYVAALSAMLVAGFVVTSLVSYFVAHDSIARQVSESTLPLTSDNIYSEIQRDILRPIFISSLMAQDTFLRDWTIRGEQNASQIQRYLTAIQTRYETVTAFYVSERTRRYYHPSGILRTVTDDDPQDQWYKRVRTMKDDYEVNVDWDTADPTRLTVFVNYRVYDYTGGYLGAAGVGLSVSDVRHLIEAYQKRYGRRIFFVDREGNVTLRAVGSNLAESLRDDPDLAPVATKILTSPSGTIEYQRNGDTVYLNSRLIPDFGWYLIVEEPEGRTASGIQSALIWNLAICLAVTLVVVALANLIIGRYQNQLEEMATTDKLTGVANRHAFEIVLDYMLRNARRMESPLAVAMVDIDHFKLVNDRLGHFAGDKVLQTIARIMKENLRGSDSICRWGGEEFLIVLPDCDLNQAQTITDNIRREIENTPVLTGKGEARVTISMGVGQLSKSEHLDDLIRRTDEALYRAKAAGRNRVEPA</sequence>
<feature type="transmembrane region" description="Helical" evidence="8">
    <location>
        <begin position="286"/>
        <end position="308"/>
    </location>
</feature>
<dbReference type="EC" id="2.7.7.65" evidence="2"/>
<dbReference type="GO" id="GO:0052621">
    <property type="term" value="F:diguanylate cyclase activity"/>
    <property type="evidence" value="ECO:0007669"/>
    <property type="project" value="UniProtKB-EC"/>
</dbReference>
<dbReference type="SMART" id="SM00267">
    <property type="entry name" value="GGDEF"/>
    <property type="match status" value="1"/>
</dbReference>
<dbReference type="FunFam" id="3.30.70.270:FF:000001">
    <property type="entry name" value="Diguanylate cyclase domain protein"/>
    <property type="match status" value="1"/>
</dbReference>
<dbReference type="PANTHER" id="PTHR45138">
    <property type="entry name" value="REGULATORY COMPONENTS OF SENSORY TRANSDUCTION SYSTEM"/>
    <property type="match status" value="1"/>
</dbReference>
<evidence type="ECO:0000256" key="6">
    <source>
        <dbReference type="ARBA" id="ARBA00023136"/>
    </source>
</evidence>
<keyword evidence="4 8" id="KW-0812">Transmembrane</keyword>
<dbReference type="InterPro" id="IPR033479">
    <property type="entry name" value="dCache_1"/>
</dbReference>
<comment type="catalytic activity">
    <reaction evidence="7">
        <text>2 GTP = 3',3'-c-di-GMP + 2 diphosphate</text>
        <dbReference type="Rhea" id="RHEA:24898"/>
        <dbReference type="ChEBI" id="CHEBI:33019"/>
        <dbReference type="ChEBI" id="CHEBI:37565"/>
        <dbReference type="ChEBI" id="CHEBI:58805"/>
        <dbReference type="EC" id="2.7.7.65"/>
    </reaction>
</comment>
<dbReference type="NCBIfam" id="TIGR00254">
    <property type="entry name" value="GGDEF"/>
    <property type="match status" value="1"/>
</dbReference>
<keyword evidence="3" id="KW-1003">Cell membrane</keyword>
<dbReference type="AlphaFoldDB" id="A0A7Y0E354"/>
<evidence type="ECO:0000256" key="5">
    <source>
        <dbReference type="ARBA" id="ARBA00022989"/>
    </source>
</evidence>
<dbReference type="Proteomes" id="UP000539372">
    <property type="component" value="Unassembled WGS sequence"/>
</dbReference>
<reference evidence="10 11" key="1">
    <citation type="submission" date="2020-04" db="EMBL/GenBank/DDBJ databases">
        <title>Rhodospirillaceae bacterium KN72 isolated from deep sea.</title>
        <authorList>
            <person name="Zhang D.-C."/>
        </authorList>
    </citation>
    <scope>NUCLEOTIDE SEQUENCE [LARGE SCALE GENOMIC DNA]</scope>
    <source>
        <strain evidence="10 11">KN72</strain>
    </source>
</reference>
<evidence type="ECO:0000256" key="2">
    <source>
        <dbReference type="ARBA" id="ARBA00012528"/>
    </source>
</evidence>
<keyword evidence="11" id="KW-1185">Reference proteome</keyword>
<comment type="subcellular location">
    <subcellularLocation>
        <location evidence="1">Cell membrane</location>
        <topology evidence="1">Multi-pass membrane protein</topology>
    </subcellularLocation>
</comment>
<evidence type="ECO:0000313" key="10">
    <source>
        <dbReference type="EMBL" id="NMM46369.1"/>
    </source>
</evidence>
<dbReference type="InterPro" id="IPR050469">
    <property type="entry name" value="Diguanylate_Cyclase"/>
</dbReference>
<evidence type="ECO:0000256" key="8">
    <source>
        <dbReference type="SAM" id="Phobius"/>
    </source>
</evidence>
<feature type="domain" description="GGDEF" evidence="9">
    <location>
        <begin position="349"/>
        <end position="479"/>
    </location>
</feature>
<protein>
    <recommendedName>
        <fullName evidence="2">diguanylate cyclase</fullName>
        <ecNumber evidence="2">2.7.7.65</ecNumber>
    </recommendedName>
</protein>
<evidence type="ECO:0000256" key="4">
    <source>
        <dbReference type="ARBA" id="ARBA00022692"/>
    </source>
</evidence>
<evidence type="ECO:0000256" key="7">
    <source>
        <dbReference type="ARBA" id="ARBA00034247"/>
    </source>
</evidence>